<evidence type="ECO:0000256" key="2">
    <source>
        <dbReference type="ARBA" id="ARBA00022801"/>
    </source>
</evidence>
<dbReference type="GO" id="GO:0017000">
    <property type="term" value="P:antibiotic biosynthetic process"/>
    <property type="evidence" value="ECO:0007669"/>
    <property type="project" value="InterPro"/>
</dbReference>
<evidence type="ECO:0000256" key="1">
    <source>
        <dbReference type="ARBA" id="ARBA00006586"/>
    </source>
</evidence>
<dbReference type="InterPro" id="IPR023343">
    <property type="entry name" value="Penicillin_amidase_dom1"/>
</dbReference>
<feature type="binding site" evidence="5">
    <location>
        <position position="359"/>
    </location>
    <ligand>
        <name>Ca(2+)</name>
        <dbReference type="ChEBI" id="CHEBI:29108"/>
    </ligand>
</feature>
<dbReference type="Gene3D" id="2.30.120.10">
    <property type="match status" value="1"/>
</dbReference>
<dbReference type="Gene3D" id="3.60.20.10">
    <property type="entry name" value="Glutamine Phosphoribosylpyrophosphate, subunit 1, domain 1"/>
    <property type="match status" value="1"/>
</dbReference>
<comment type="cofactor">
    <cofactor evidence="5">
        <name>Ca(2+)</name>
        <dbReference type="ChEBI" id="CHEBI:29108"/>
    </cofactor>
    <text evidence="5">Binds 1 Ca(2+) ion per dimer.</text>
</comment>
<sequence length="814" mass="92323">MRIVPFLLSGVTTAALVVAMIIPWGPLPPLGKFLSPQQGFWQNAEPADQSLSLDLDFPQLREKVAVHFDERLVPHVFAQNEEDLYFVQGYLHARFRLWQMELQTHAAAGRLTEILGAGEDSAILRNDRGMRRLGMVHAAKRSLELMESDPTIKTVLDAYTAGVNAYIDRLQYTALPLEYRLLNYMPEPWTNLKCALFLKYMSYDLAGRDNDLEQTNIKSVFSKAEYLQLFPAQPDSLYPIVPGGTAFTGSVKATAPLNIDSLYFQWKDSVNVAAASKPDAHNGSNNWVVSGSRTQSGRPILCNDPHLGLNLPSLWYEMQLHTPDHNVYGVSFPGAPMIVIGFNDRIAWGVTNSSRDVKDYYTIRFRDGQQQEYWFNNEWKKAELKVETYRIKDYTEFRDTVPYTVFGPVLYDRSFAGSGRPSVDQPLAVRWKAHDPSNELRTFYQLNRAGGYGDYLDAIRHFSCPGQNFIFADKSDTIAIWQQGEYPAKWKYQGDFIMPGTDSSFMWPAWIPQAENPHAMQPQRGFLASANQLPADSSYPYYLGGDYDLYRGYAIDQALRHAQSVTPEDMQQLQTSNNNVLAEMLLPLLLHHIMAGNLNAEEKKYLDLISNWNRRNDAGEKGPAIFKVWLDKLQGDVWGDEFADVPAPYRLPEIYTLVEGLLRDSAYPFIDNKQTPHRETLGEVATSSFRKAIPVLAKADQQGQLEWGKYKNAGIRHLLRLAPLSRFGLITGGGPNIINAIDQFHGPSWRMVVHLSDKTEAYGIYPGGQSGNPGSRYYDSFVDDWAAGRYHPLLVMEQDDDSNKQVKYTMRFHK</sequence>
<keyword evidence="5" id="KW-0106">Calcium</keyword>
<evidence type="ECO:0000256" key="3">
    <source>
        <dbReference type="ARBA" id="ARBA00023145"/>
    </source>
</evidence>
<dbReference type="EMBL" id="CP119311">
    <property type="protein sequence ID" value="WEK34768.1"/>
    <property type="molecule type" value="Genomic_DNA"/>
</dbReference>
<accession>A0AAJ5WSA4</accession>
<dbReference type="Pfam" id="PF01804">
    <property type="entry name" value="Penicil_amidase"/>
    <property type="match status" value="1"/>
</dbReference>
<name>A0AAJ5WSA4_9BACT</name>
<dbReference type="CDD" id="cd03747">
    <property type="entry name" value="Ntn_PGA_like"/>
    <property type="match status" value="1"/>
</dbReference>
<dbReference type="Gene3D" id="1.10.1400.10">
    <property type="match status" value="1"/>
</dbReference>
<evidence type="ECO:0000256" key="4">
    <source>
        <dbReference type="PIRSR" id="PIRSR001227-1"/>
    </source>
</evidence>
<dbReference type="PIRSF" id="PIRSF001227">
    <property type="entry name" value="Pen_acylase"/>
    <property type="match status" value="1"/>
</dbReference>
<evidence type="ECO:0000256" key="5">
    <source>
        <dbReference type="PIRSR" id="PIRSR001227-2"/>
    </source>
</evidence>
<dbReference type="Gene3D" id="1.10.439.10">
    <property type="entry name" value="Penicillin Amidohydrolase, domain 1"/>
    <property type="match status" value="1"/>
</dbReference>
<dbReference type="InterPro" id="IPR002692">
    <property type="entry name" value="S45"/>
</dbReference>
<organism evidence="6 7">
    <name type="scientific">Candidatus Pseudobacter hemicellulosilyticus</name>
    <dbReference type="NCBI Taxonomy" id="3121375"/>
    <lineage>
        <taxon>Bacteria</taxon>
        <taxon>Pseudomonadati</taxon>
        <taxon>Bacteroidota</taxon>
        <taxon>Chitinophagia</taxon>
        <taxon>Chitinophagales</taxon>
        <taxon>Chitinophagaceae</taxon>
        <taxon>Pseudobacter</taxon>
    </lineage>
</organism>
<gene>
    <name evidence="6" type="ORF">P0Y53_19960</name>
</gene>
<dbReference type="InterPro" id="IPR043146">
    <property type="entry name" value="Penicillin_amidase_N_B-knob"/>
</dbReference>
<dbReference type="GO" id="GO:0046872">
    <property type="term" value="F:metal ion binding"/>
    <property type="evidence" value="ECO:0007669"/>
    <property type="project" value="UniProtKB-KW"/>
</dbReference>
<evidence type="ECO:0000313" key="6">
    <source>
        <dbReference type="EMBL" id="WEK34768.1"/>
    </source>
</evidence>
<dbReference type="InterPro" id="IPR043147">
    <property type="entry name" value="Penicillin_amidase_A-knob"/>
</dbReference>
<dbReference type="InterPro" id="IPR014395">
    <property type="entry name" value="Pen/GL7ACA/AHL_acylase"/>
</dbReference>
<dbReference type="PANTHER" id="PTHR34218:SF4">
    <property type="entry name" value="ACYL-HOMOSERINE LACTONE ACYLASE QUIP"/>
    <property type="match status" value="1"/>
</dbReference>
<reference evidence="6" key="1">
    <citation type="submission" date="2023-03" db="EMBL/GenBank/DDBJ databases">
        <title>Andean soil-derived lignocellulolytic bacterial consortium as a source of novel taxa and putative plastic-active enzymes.</title>
        <authorList>
            <person name="Diaz-Garcia L."/>
            <person name="Chuvochina M."/>
            <person name="Feuerriegel G."/>
            <person name="Bunk B."/>
            <person name="Sproer C."/>
            <person name="Streit W.R."/>
            <person name="Rodriguez L.M."/>
            <person name="Overmann J."/>
            <person name="Jimenez D.J."/>
        </authorList>
    </citation>
    <scope>NUCLEOTIDE SEQUENCE</scope>
    <source>
        <strain evidence="6">MAG 7</strain>
    </source>
</reference>
<dbReference type="SUPFAM" id="SSF56235">
    <property type="entry name" value="N-terminal nucleophile aminohydrolases (Ntn hydrolases)"/>
    <property type="match status" value="1"/>
</dbReference>
<evidence type="ECO:0000313" key="7">
    <source>
        <dbReference type="Proteomes" id="UP001220610"/>
    </source>
</evidence>
<keyword evidence="3" id="KW-0865">Zymogen</keyword>
<protein>
    <submittedName>
        <fullName evidence="6">Penicillin acylase family protein</fullName>
    </submittedName>
</protein>
<dbReference type="AlphaFoldDB" id="A0AAJ5WSA4"/>
<feature type="active site" description="Nucleophile" evidence="4">
    <location>
        <position position="284"/>
    </location>
</feature>
<keyword evidence="2" id="KW-0378">Hydrolase</keyword>
<dbReference type="Proteomes" id="UP001220610">
    <property type="component" value="Chromosome"/>
</dbReference>
<dbReference type="PANTHER" id="PTHR34218">
    <property type="entry name" value="PEPTIDASE S45 PENICILLIN AMIDASE"/>
    <property type="match status" value="1"/>
</dbReference>
<dbReference type="InterPro" id="IPR029055">
    <property type="entry name" value="Ntn_hydrolases_N"/>
</dbReference>
<dbReference type="GO" id="GO:0016811">
    <property type="term" value="F:hydrolase activity, acting on carbon-nitrogen (but not peptide) bonds, in linear amides"/>
    <property type="evidence" value="ECO:0007669"/>
    <property type="project" value="InterPro"/>
</dbReference>
<keyword evidence="5" id="KW-0479">Metal-binding</keyword>
<comment type="similarity">
    <text evidence="1">Belongs to the peptidase S45 family.</text>
</comment>
<proteinExistence type="inferred from homology"/>
<feature type="binding site" evidence="5">
    <location>
        <position position="356"/>
    </location>
    <ligand>
        <name>Ca(2+)</name>
        <dbReference type="ChEBI" id="CHEBI:29108"/>
    </ligand>
</feature>